<evidence type="ECO:0000256" key="5">
    <source>
        <dbReference type="ARBA" id="ARBA00022763"/>
    </source>
</evidence>
<proteinExistence type="inferred from homology"/>
<keyword evidence="11" id="KW-0464">Manganese</keyword>
<dbReference type="SUPFAM" id="SSF56091">
    <property type="entry name" value="DNA ligase/mRNA capping enzyme, catalytic domain"/>
    <property type="match status" value="1"/>
</dbReference>
<dbReference type="PROSITE" id="PS50172">
    <property type="entry name" value="BRCT"/>
    <property type="match status" value="1"/>
</dbReference>
<keyword evidence="3 11" id="KW-0235">DNA replication</keyword>
<dbReference type="GO" id="GO:0003911">
    <property type="term" value="F:DNA ligase (NAD+) activity"/>
    <property type="evidence" value="ECO:0007669"/>
    <property type="project" value="UniProtKB-EC"/>
</dbReference>
<sequence>MVEINKAKDSQRIEELRQQIRHHEYLYYVLSQPEISDMDYDALMKELEKLEARNPDLITKDSPTQRVGADKSEGFEEIEHRYPMLSLSNTYNYDEVGEFYNRVKSSLQEDFLITAELKFDGLSLSLIYKDGILDKAVTRGDGRFGDDVTANVRTIKSIPLKLRGSDYPSDLEVRGECLLPFASFDRINEERVKNNEQPFANPRNAASGTLKQLDPSIVAARNLDAYFYYLPGDLQMSDSHYERLQTCKKWGIKVSGAIKQCKTLEEVYDFLTYWDIKRKDLPVATDGAVLKVDSIRQQEKLGYTAKSPRWAIAYKYQAERARTKLLSVEYQVGRTGAITPVANLDPVLISGTVVKRASLHNADIIRELGLHSGDYVYVEKGGEIIPKIVGIDTEMRDLEGAPIEFIKNCPDCGTPLVREAGEAAYYCPNANGCPTQQRGKIEHYCSRKAADINIGPETIDRLCTLGLVHNIADLYKLQPEDLLLLPGFAEKAAEKLVKSIAQSKERPLHALIFGLGIRYVGETVSKSLAKYAKKIEHLENYSLEQLKSIPDVGDVIAQSVVDYFKSDVNKSIIDELIKLGVALNPEEDEEQQIEPQQQPLKGQTVVISGVFSHHSRDEYKDILDKLGAKASSSISSKTAFILMGENMGPSKKEKADKLGIYLMNEEEFIKKYLDK</sequence>
<dbReference type="CDD" id="cd17748">
    <property type="entry name" value="BRCT_DNA_ligase_like"/>
    <property type="match status" value="1"/>
</dbReference>
<dbReference type="Pfam" id="PF14520">
    <property type="entry name" value="HHH_5"/>
    <property type="match status" value="1"/>
</dbReference>
<evidence type="ECO:0000256" key="11">
    <source>
        <dbReference type="HAMAP-Rule" id="MF_01588"/>
    </source>
</evidence>
<dbReference type="InterPro" id="IPR012340">
    <property type="entry name" value="NA-bd_OB-fold"/>
</dbReference>
<dbReference type="Gene3D" id="1.10.150.20">
    <property type="entry name" value="5' to 3' exonuclease, C-terminal subdomain"/>
    <property type="match status" value="2"/>
</dbReference>
<keyword evidence="8 11" id="KW-0520">NAD</keyword>
<keyword evidence="15" id="KW-1185">Reference proteome</keyword>
<evidence type="ECO:0000256" key="8">
    <source>
        <dbReference type="ARBA" id="ARBA00023027"/>
    </source>
</evidence>
<dbReference type="InterPro" id="IPR013839">
    <property type="entry name" value="DNAligase_adenylation"/>
</dbReference>
<feature type="binding site" evidence="11">
    <location>
        <position position="433"/>
    </location>
    <ligand>
        <name>Zn(2+)</name>
        <dbReference type="ChEBI" id="CHEBI:29105"/>
    </ligand>
</feature>
<dbReference type="Proteomes" id="UP001596020">
    <property type="component" value="Unassembled WGS sequence"/>
</dbReference>
<feature type="binding site" evidence="11">
    <location>
        <position position="116"/>
    </location>
    <ligand>
        <name>NAD(+)</name>
        <dbReference type="ChEBI" id="CHEBI:57540"/>
    </ligand>
</feature>
<comment type="catalytic activity">
    <reaction evidence="10 11 12">
        <text>NAD(+) + (deoxyribonucleotide)n-3'-hydroxyl + 5'-phospho-(deoxyribonucleotide)m = (deoxyribonucleotide)n+m + AMP + beta-nicotinamide D-nucleotide.</text>
        <dbReference type="EC" id="6.5.1.2"/>
    </reaction>
</comment>
<dbReference type="EC" id="6.5.1.2" evidence="11 12"/>
<feature type="domain" description="BRCT" evidence="13">
    <location>
        <begin position="595"/>
        <end position="675"/>
    </location>
</feature>
<comment type="caution">
    <text evidence="14">The sequence shown here is derived from an EMBL/GenBank/DDBJ whole genome shotgun (WGS) entry which is preliminary data.</text>
</comment>
<evidence type="ECO:0000256" key="3">
    <source>
        <dbReference type="ARBA" id="ARBA00022705"/>
    </source>
</evidence>
<feature type="binding site" evidence="11">
    <location>
        <begin position="37"/>
        <end position="41"/>
    </location>
    <ligand>
        <name>NAD(+)</name>
        <dbReference type="ChEBI" id="CHEBI:57540"/>
    </ligand>
</feature>
<dbReference type="PANTHER" id="PTHR23389:SF9">
    <property type="entry name" value="DNA LIGASE"/>
    <property type="match status" value="1"/>
</dbReference>
<dbReference type="PIRSF" id="PIRSF001604">
    <property type="entry name" value="LigA"/>
    <property type="match status" value="1"/>
</dbReference>
<dbReference type="Pfam" id="PF12826">
    <property type="entry name" value="HHH_2"/>
    <property type="match status" value="1"/>
</dbReference>
<keyword evidence="2 11" id="KW-0436">Ligase</keyword>
<feature type="binding site" evidence="11">
    <location>
        <position position="412"/>
    </location>
    <ligand>
        <name>Zn(2+)</name>
        <dbReference type="ChEBI" id="CHEBI:29105"/>
    </ligand>
</feature>
<dbReference type="CDD" id="cd00114">
    <property type="entry name" value="LIGANc"/>
    <property type="match status" value="1"/>
</dbReference>
<name>A0ABV9K8K8_9PORP</name>
<organism evidence="14 15">
    <name type="scientific">Falsiporphyromonas endometrii</name>
    <dbReference type="NCBI Taxonomy" id="1387297"/>
    <lineage>
        <taxon>Bacteria</taxon>
        <taxon>Pseudomonadati</taxon>
        <taxon>Bacteroidota</taxon>
        <taxon>Bacteroidia</taxon>
        <taxon>Bacteroidales</taxon>
        <taxon>Porphyromonadaceae</taxon>
        <taxon>Falsiporphyromonas</taxon>
    </lineage>
</organism>
<dbReference type="InterPro" id="IPR004150">
    <property type="entry name" value="NAD_DNA_ligase_OB"/>
</dbReference>
<dbReference type="SUPFAM" id="SSF47781">
    <property type="entry name" value="RuvA domain 2-like"/>
    <property type="match status" value="1"/>
</dbReference>
<dbReference type="HAMAP" id="MF_01588">
    <property type="entry name" value="DNA_ligase_A"/>
    <property type="match status" value="1"/>
</dbReference>
<dbReference type="InterPro" id="IPR010994">
    <property type="entry name" value="RuvA_2-like"/>
</dbReference>
<dbReference type="InterPro" id="IPR001679">
    <property type="entry name" value="DNA_ligase"/>
</dbReference>
<dbReference type="PANTHER" id="PTHR23389">
    <property type="entry name" value="CHROMOSOME TRANSMISSION FIDELITY FACTOR 18"/>
    <property type="match status" value="1"/>
</dbReference>
<feature type="binding site" evidence="11">
    <location>
        <position position="176"/>
    </location>
    <ligand>
        <name>NAD(+)</name>
        <dbReference type="ChEBI" id="CHEBI:57540"/>
    </ligand>
</feature>
<evidence type="ECO:0000256" key="6">
    <source>
        <dbReference type="ARBA" id="ARBA00022833"/>
    </source>
</evidence>
<dbReference type="SMART" id="SM00532">
    <property type="entry name" value="LIGANc"/>
    <property type="match status" value="1"/>
</dbReference>
<dbReference type="Gene3D" id="2.40.50.140">
    <property type="entry name" value="Nucleic acid-binding proteins"/>
    <property type="match status" value="1"/>
</dbReference>
<accession>A0ABV9K8K8</accession>
<dbReference type="SMART" id="SM00278">
    <property type="entry name" value="HhH1"/>
    <property type="match status" value="2"/>
</dbReference>
<keyword evidence="4 11" id="KW-0479">Metal-binding</keyword>
<dbReference type="Gene3D" id="6.20.10.30">
    <property type="match status" value="1"/>
</dbReference>
<dbReference type="InterPro" id="IPR036420">
    <property type="entry name" value="BRCT_dom_sf"/>
</dbReference>
<dbReference type="Gene3D" id="1.10.287.610">
    <property type="entry name" value="Helix hairpin bin"/>
    <property type="match status" value="1"/>
</dbReference>
<feature type="active site" description="N6-AMP-lysine intermediate" evidence="11">
    <location>
        <position position="118"/>
    </location>
</feature>
<evidence type="ECO:0000256" key="7">
    <source>
        <dbReference type="ARBA" id="ARBA00022842"/>
    </source>
</evidence>
<evidence type="ECO:0000313" key="15">
    <source>
        <dbReference type="Proteomes" id="UP001596020"/>
    </source>
</evidence>
<dbReference type="InterPro" id="IPR013840">
    <property type="entry name" value="DNAligase_N"/>
</dbReference>
<dbReference type="RefSeq" id="WP_380079697.1">
    <property type="nucleotide sequence ID" value="NZ_JBHSGO010000205.1"/>
</dbReference>
<dbReference type="Gene3D" id="3.30.470.30">
    <property type="entry name" value="DNA ligase/mRNA capping enzyme"/>
    <property type="match status" value="1"/>
</dbReference>
<dbReference type="SUPFAM" id="SSF50249">
    <property type="entry name" value="Nucleic acid-binding proteins"/>
    <property type="match status" value="1"/>
</dbReference>
<dbReference type="InterPro" id="IPR041663">
    <property type="entry name" value="DisA/LigA_HHH"/>
</dbReference>
<evidence type="ECO:0000256" key="1">
    <source>
        <dbReference type="ARBA" id="ARBA00004067"/>
    </source>
</evidence>
<dbReference type="Pfam" id="PF03119">
    <property type="entry name" value="DNA_ligase_ZBD"/>
    <property type="match status" value="1"/>
</dbReference>
<feature type="binding site" evidence="11">
    <location>
        <position position="315"/>
    </location>
    <ligand>
        <name>NAD(+)</name>
        <dbReference type="ChEBI" id="CHEBI:57540"/>
    </ligand>
</feature>
<feature type="binding site" evidence="11">
    <location>
        <begin position="86"/>
        <end position="87"/>
    </location>
    <ligand>
        <name>NAD(+)</name>
        <dbReference type="ChEBI" id="CHEBI:57540"/>
    </ligand>
</feature>
<evidence type="ECO:0000256" key="4">
    <source>
        <dbReference type="ARBA" id="ARBA00022723"/>
    </source>
</evidence>
<dbReference type="InterPro" id="IPR033136">
    <property type="entry name" value="DNA_ligase_CS"/>
</dbReference>
<dbReference type="InterPro" id="IPR003583">
    <property type="entry name" value="Hlx-hairpin-Hlx_DNA-bd_motif"/>
</dbReference>
<dbReference type="InterPro" id="IPR001357">
    <property type="entry name" value="BRCT_dom"/>
</dbReference>
<dbReference type="Pfam" id="PF00533">
    <property type="entry name" value="BRCT"/>
    <property type="match status" value="1"/>
</dbReference>
<reference evidence="15" key="1">
    <citation type="journal article" date="2019" name="Int. J. Syst. Evol. Microbiol.">
        <title>The Global Catalogue of Microorganisms (GCM) 10K type strain sequencing project: providing services to taxonomists for standard genome sequencing and annotation.</title>
        <authorList>
            <consortium name="The Broad Institute Genomics Platform"/>
            <consortium name="The Broad Institute Genome Sequencing Center for Infectious Disease"/>
            <person name="Wu L."/>
            <person name="Ma J."/>
        </authorList>
    </citation>
    <scope>NUCLEOTIDE SEQUENCE [LARGE SCALE GENOMIC DNA]</scope>
    <source>
        <strain evidence="15">CGMCC 4.7357</strain>
    </source>
</reference>
<dbReference type="Pfam" id="PF01653">
    <property type="entry name" value="DNA_ligase_aden"/>
    <property type="match status" value="1"/>
</dbReference>
<evidence type="ECO:0000256" key="10">
    <source>
        <dbReference type="ARBA" id="ARBA00034005"/>
    </source>
</evidence>
<evidence type="ECO:0000256" key="12">
    <source>
        <dbReference type="RuleBase" id="RU000618"/>
    </source>
</evidence>
<comment type="similarity">
    <text evidence="11">Belongs to the NAD-dependent DNA ligase family. LigA subfamily.</text>
</comment>
<keyword evidence="6 11" id="KW-0862">Zinc</keyword>
<protein>
    <recommendedName>
        <fullName evidence="11 12">DNA ligase</fullName>
        <ecNumber evidence="11 12">6.5.1.2</ecNumber>
    </recommendedName>
    <alternativeName>
        <fullName evidence="11">Polydeoxyribonucleotide synthase [NAD(+)]</fullName>
    </alternativeName>
</protein>
<evidence type="ECO:0000313" key="14">
    <source>
        <dbReference type="EMBL" id="MFC4666535.1"/>
    </source>
</evidence>
<feature type="binding site" evidence="11">
    <location>
        <position position="291"/>
    </location>
    <ligand>
        <name>NAD(+)</name>
        <dbReference type="ChEBI" id="CHEBI:57540"/>
    </ligand>
</feature>
<dbReference type="Pfam" id="PF03120">
    <property type="entry name" value="OB_DNA_ligase"/>
    <property type="match status" value="1"/>
</dbReference>
<dbReference type="PROSITE" id="PS01056">
    <property type="entry name" value="DNA_LIGASE_N2"/>
    <property type="match status" value="1"/>
</dbReference>
<dbReference type="InterPro" id="IPR018239">
    <property type="entry name" value="DNA_ligase_AS"/>
</dbReference>
<feature type="binding site" evidence="11">
    <location>
        <position position="139"/>
    </location>
    <ligand>
        <name>NAD(+)</name>
        <dbReference type="ChEBI" id="CHEBI:57540"/>
    </ligand>
</feature>
<feature type="binding site" evidence="11">
    <location>
        <position position="427"/>
    </location>
    <ligand>
        <name>Zn(2+)</name>
        <dbReference type="ChEBI" id="CHEBI:29105"/>
    </ligand>
</feature>
<evidence type="ECO:0000259" key="13">
    <source>
        <dbReference type="PROSITE" id="PS50172"/>
    </source>
</evidence>
<dbReference type="SMART" id="SM00292">
    <property type="entry name" value="BRCT"/>
    <property type="match status" value="1"/>
</dbReference>
<comment type="function">
    <text evidence="1 11">DNA ligase that catalyzes the formation of phosphodiester linkages between 5'-phosphoryl and 3'-hydroxyl groups in double-stranded DNA using NAD as a coenzyme and as the energy source for the reaction. It is essential for DNA replication and repair of damaged DNA.</text>
</comment>
<dbReference type="SUPFAM" id="SSF52113">
    <property type="entry name" value="BRCT domain"/>
    <property type="match status" value="1"/>
</dbReference>
<gene>
    <name evidence="11 14" type="primary">ligA</name>
    <name evidence="14" type="ORF">ACFO3G_08010</name>
</gene>
<dbReference type="NCBIfam" id="TIGR00575">
    <property type="entry name" value="dnlj"/>
    <property type="match status" value="1"/>
</dbReference>
<evidence type="ECO:0000256" key="2">
    <source>
        <dbReference type="ARBA" id="ARBA00022598"/>
    </source>
</evidence>
<keyword evidence="5 11" id="KW-0227">DNA damage</keyword>
<dbReference type="Gene3D" id="3.40.50.10190">
    <property type="entry name" value="BRCT domain"/>
    <property type="match status" value="1"/>
</dbReference>
<comment type="cofactor">
    <cofactor evidence="11">
        <name>Mg(2+)</name>
        <dbReference type="ChEBI" id="CHEBI:18420"/>
    </cofactor>
    <cofactor evidence="11">
        <name>Mn(2+)</name>
        <dbReference type="ChEBI" id="CHEBI:29035"/>
    </cofactor>
</comment>
<feature type="binding site" evidence="11">
    <location>
        <position position="409"/>
    </location>
    <ligand>
        <name>Zn(2+)</name>
        <dbReference type="ChEBI" id="CHEBI:29105"/>
    </ligand>
</feature>
<dbReference type="NCBIfam" id="NF005932">
    <property type="entry name" value="PRK07956.1"/>
    <property type="match status" value="1"/>
</dbReference>
<dbReference type="EMBL" id="JBHSGO010000205">
    <property type="protein sequence ID" value="MFC4666535.1"/>
    <property type="molecule type" value="Genomic_DNA"/>
</dbReference>
<keyword evidence="7 11" id="KW-0460">Magnesium</keyword>
<evidence type="ECO:0000256" key="9">
    <source>
        <dbReference type="ARBA" id="ARBA00023204"/>
    </source>
</evidence>
<dbReference type="PROSITE" id="PS01055">
    <property type="entry name" value="DNA_LIGASE_N1"/>
    <property type="match status" value="1"/>
</dbReference>
<keyword evidence="9 11" id="KW-0234">DNA repair</keyword>
<dbReference type="InterPro" id="IPR004149">
    <property type="entry name" value="Znf_DNAligase_C4"/>
</dbReference>